<dbReference type="InterPro" id="IPR032349">
    <property type="entry name" value="DUF4865"/>
</dbReference>
<gene>
    <name evidence="1" type="ORF">JGU71_03585</name>
</gene>
<reference evidence="1" key="1">
    <citation type="submission" date="2020-12" db="EMBL/GenBank/DDBJ databases">
        <title>Antrihabitans popcorni sp. nov. and Antrihabitans auranticaus sp. nov., isolated from a larva cave.</title>
        <authorList>
            <person name="Lee S.D."/>
            <person name="Kim I.S."/>
        </authorList>
    </citation>
    <scope>NUCLEOTIDE SEQUENCE</scope>
    <source>
        <strain evidence="1">YC3-6</strain>
    </source>
</reference>
<dbReference type="AlphaFoldDB" id="A0A934NMM9"/>
<comment type="caution">
    <text evidence="1">The sequence shown here is derived from an EMBL/GenBank/DDBJ whole genome shotgun (WGS) entry which is preliminary data.</text>
</comment>
<accession>A0A934NMM9</accession>
<protein>
    <submittedName>
        <fullName evidence="1">DUF4865 family protein</fullName>
    </submittedName>
</protein>
<dbReference type="Pfam" id="PF16157">
    <property type="entry name" value="DUF4865"/>
    <property type="match status" value="1"/>
</dbReference>
<sequence>MQYAIALPADYDMAVIRERVRTRGHALDHRAGLGFKAYCVRERGVDGALVNQYAPFYLWDDAPAAGDFLWNRAGFQAIVDDFGRPSVRTWVPVGRRLGQAPAAAVRFGRIRTTPLGADADLTKVAADLRSHVETAAEKSEHTHLSVAGIDPTSWCTVEFVAGAEMDDTDPDWLTYSVLHLSEPTSTSVPPT</sequence>
<evidence type="ECO:0000313" key="2">
    <source>
        <dbReference type="Proteomes" id="UP000655868"/>
    </source>
</evidence>
<evidence type="ECO:0000313" key="1">
    <source>
        <dbReference type="EMBL" id="MBJ8337960.1"/>
    </source>
</evidence>
<dbReference type="Proteomes" id="UP000655868">
    <property type="component" value="Unassembled WGS sequence"/>
</dbReference>
<dbReference type="EMBL" id="JAEMNV010000001">
    <property type="protein sequence ID" value="MBJ8337960.1"/>
    <property type="molecule type" value="Genomic_DNA"/>
</dbReference>
<organism evidence="1 2">
    <name type="scientific">Antrihabitans stalagmiti</name>
    <dbReference type="NCBI Taxonomy" id="2799499"/>
    <lineage>
        <taxon>Bacteria</taxon>
        <taxon>Bacillati</taxon>
        <taxon>Actinomycetota</taxon>
        <taxon>Actinomycetes</taxon>
        <taxon>Mycobacteriales</taxon>
        <taxon>Nocardiaceae</taxon>
        <taxon>Antrihabitans</taxon>
    </lineage>
</organism>
<keyword evidence="2" id="KW-1185">Reference proteome</keyword>
<proteinExistence type="predicted"/>
<name>A0A934NMM9_9NOCA</name>